<dbReference type="InterPro" id="IPR032285">
    <property type="entry name" value="Metallophos_N"/>
</dbReference>
<dbReference type="GO" id="GO:0016787">
    <property type="term" value="F:hydrolase activity"/>
    <property type="evidence" value="ECO:0007669"/>
    <property type="project" value="InterPro"/>
</dbReference>
<feature type="domain" description="Calcineurin-like phosphoesterase N-terminal" evidence="3">
    <location>
        <begin position="66"/>
        <end position="132"/>
    </location>
</feature>
<feature type="domain" description="Calcineurin-like phosphoesterase C-terminal" evidence="2">
    <location>
        <begin position="374"/>
        <end position="538"/>
    </location>
</feature>
<proteinExistence type="predicted"/>
<dbReference type="PANTHER" id="PTHR43143:SF6">
    <property type="entry name" value="BLL3016 PROTEIN"/>
    <property type="match status" value="1"/>
</dbReference>
<dbReference type="Pfam" id="PF00149">
    <property type="entry name" value="Metallophos"/>
    <property type="match status" value="1"/>
</dbReference>
<sequence length="548" mass="60852">MARLNRRRLLQRAAAFTGGIAVAPAFVTNLLGARRARAQTAGGGPAPRFAEGTVFHDRNNNGVRDAGEEGIPGVSVSNGREVVRTDRNGRWRLPVDDDTILFVVKPGGWMTPVTGQNLPRFFYIHKPNGSPALKFPGVAPTGPLPASVDFPLRPRKEPDRFRVVLWGDPQPRNQTEIDYIAHDVVEELVGVEAAFGLSLGDILFDDLSLYDSLNGTMAAVGLPWYNVLGNHDMNYDAKDDTHSGETFKRVYGPTYYAFDYGQVHFVVLENVVWHGLPADGERPRANYTAGLGAKQLEWLKNDLALVPKDRLVVVSMHIPLDDKSLPAGERQALFALLQDRRNTFSLSAHTHFQEHRFFTDKDGWRGRTPHHHLNHVTACGSWWSGAPDERGIPHTTMRCGAPNGYSFLNFDGNRYTVEFKAARRPASYQAHIHAPEQVAAADAASAEVLVNVFAGSERSVVEMRLGERGPWVPLARVAREDPYYRALKEAEQGPNPPPGRKLPQIIESPHLWAAKLPADPPRGTHLLQVRTTDMFGKTHTDQRILRVV</sequence>
<reference evidence="4" key="1">
    <citation type="submission" date="2020-02" db="EMBL/GenBank/DDBJ databases">
        <authorList>
            <person name="Meier V. D."/>
        </authorList>
    </citation>
    <scope>NUCLEOTIDE SEQUENCE</scope>
    <source>
        <strain evidence="4">AVDCRST_MAG63</strain>
    </source>
</reference>
<name>A0A6J4HFU6_9BACT</name>
<evidence type="ECO:0000259" key="2">
    <source>
        <dbReference type="Pfam" id="PF16370"/>
    </source>
</evidence>
<dbReference type="Gene3D" id="2.60.40.10">
    <property type="entry name" value="Immunoglobulins"/>
    <property type="match status" value="1"/>
</dbReference>
<dbReference type="SUPFAM" id="SSF117074">
    <property type="entry name" value="Hypothetical protein PA1324"/>
    <property type="match status" value="1"/>
</dbReference>
<dbReference type="AlphaFoldDB" id="A0A6J4HFU6"/>
<dbReference type="Gene3D" id="3.60.21.10">
    <property type="match status" value="1"/>
</dbReference>
<organism evidence="4">
    <name type="scientific">uncultured Armatimonadetes bacterium</name>
    <dbReference type="NCBI Taxonomy" id="157466"/>
    <lineage>
        <taxon>Bacteria</taxon>
        <taxon>Bacillati</taxon>
        <taxon>Armatimonadota</taxon>
        <taxon>environmental samples</taxon>
    </lineage>
</organism>
<accession>A0A6J4HFU6</accession>
<dbReference type="InterPro" id="IPR004843">
    <property type="entry name" value="Calcineurin-like_PHP"/>
</dbReference>
<dbReference type="InterPro" id="IPR013783">
    <property type="entry name" value="Ig-like_fold"/>
</dbReference>
<protein>
    <recommendedName>
        <fullName evidence="5">Metallophosphoesterase</fullName>
    </recommendedName>
</protein>
<dbReference type="Pfam" id="PF16371">
    <property type="entry name" value="MetallophosN"/>
    <property type="match status" value="1"/>
</dbReference>
<dbReference type="SUPFAM" id="SSF56300">
    <property type="entry name" value="Metallo-dependent phosphatases"/>
    <property type="match status" value="1"/>
</dbReference>
<dbReference type="PROSITE" id="PS51318">
    <property type="entry name" value="TAT"/>
    <property type="match status" value="1"/>
</dbReference>
<gene>
    <name evidence="4" type="ORF">AVDCRST_MAG63-526</name>
</gene>
<dbReference type="InterPro" id="IPR051918">
    <property type="entry name" value="STPP_CPPED1"/>
</dbReference>
<evidence type="ECO:0008006" key="5">
    <source>
        <dbReference type="Google" id="ProtNLM"/>
    </source>
</evidence>
<dbReference type="InterPro" id="IPR006311">
    <property type="entry name" value="TAT_signal"/>
</dbReference>
<evidence type="ECO:0000259" key="3">
    <source>
        <dbReference type="Pfam" id="PF16371"/>
    </source>
</evidence>
<dbReference type="InterPro" id="IPR029052">
    <property type="entry name" value="Metallo-depent_PP-like"/>
</dbReference>
<dbReference type="PANTHER" id="PTHR43143">
    <property type="entry name" value="METALLOPHOSPHOESTERASE, CALCINEURIN SUPERFAMILY"/>
    <property type="match status" value="1"/>
</dbReference>
<feature type="domain" description="Calcineurin-like phosphoesterase" evidence="1">
    <location>
        <begin position="195"/>
        <end position="351"/>
    </location>
</feature>
<evidence type="ECO:0000313" key="4">
    <source>
        <dbReference type="EMBL" id="CAA9221997.1"/>
    </source>
</evidence>
<evidence type="ECO:0000259" key="1">
    <source>
        <dbReference type="Pfam" id="PF00149"/>
    </source>
</evidence>
<dbReference type="Pfam" id="PF16370">
    <property type="entry name" value="MetallophosC"/>
    <property type="match status" value="1"/>
</dbReference>
<dbReference type="EMBL" id="CADCTO010000071">
    <property type="protein sequence ID" value="CAA9221997.1"/>
    <property type="molecule type" value="Genomic_DNA"/>
</dbReference>
<dbReference type="InterPro" id="IPR032288">
    <property type="entry name" value="Metallophos_C"/>
</dbReference>